<evidence type="ECO:0000313" key="3">
    <source>
        <dbReference type="EMBL" id="PXW63363.1"/>
    </source>
</evidence>
<dbReference type="Gene3D" id="3.40.50.720">
    <property type="entry name" value="NAD(P)-binding Rossmann-like Domain"/>
    <property type="match status" value="1"/>
</dbReference>
<dbReference type="RefSeq" id="WP_110373508.1">
    <property type="nucleotide sequence ID" value="NZ_JAHBRY010000002.1"/>
</dbReference>
<protein>
    <submittedName>
        <fullName evidence="3">NAD(P)-dependent dehydrogenase (Short-subunit alcohol dehydrogenase family)</fullName>
    </submittedName>
</protein>
<dbReference type="AlphaFoldDB" id="A0A2V3UDJ8"/>
<name>A0A2V3UDJ8_9HYPH</name>
<keyword evidence="2" id="KW-0560">Oxidoreductase</keyword>
<accession>A0A2V3UDJ8</accession>
<dbReference type="SUPFAM" id="SSF51735">
    <property type="entry name" value="NAD(P)-binding Rossmann-fold domains"/>
    <property type="match status" value="1"/>
</dbReference>
<dbReference type="PROSITE" id="PS00061">
    <property type="entry name" value="ADH_SHORT"/>
    <property type="match status" value="1"/>
</dbReference>
<reference evidence="3 4" key="1">
    <citation type="submission" date="2018-05" db="EMBL/GenBank/DDBJ databases">
        <title>Genomic Encyclopedia of Type Strains, Phase IV (KMG-IV): sequencing the most valuable type-strain genomes for metagenomic binning, comparative biology and taxonomic classification.</title>
        <authorList>
            <person name="Goeker M."/>
        </authorList>
    </citation>
    <scope>NUCLEOTIDE SEQUENCE [LARGE SCALE GENOMIC DNA]</scope>
    <source>
        <strain evidence="3 4">DSM 6462</strain>
    </source>
</reference>
<dbReference type="GO" id="GO:0006633">
    <property type="term" value="P:fatty acid biosynthetic process"/>
    <property type="evidence" value="ECO:0007669"/>
    <property type="project" value="TreeGrafter"/>
</dbReference>
<dbReference type="GO" id="GO:0016616">
    <property type="term" value="F:oxidoreductase activity, acting on the CH-OH group of donors, NAD or NADP as acceptor"/>
    <property type="evidence" value="ECO:0007669"/>
    <property type="project" value="TreeGrafter"/>
</dbReference>
<evidence type="ECO:0000256" key="2">
    <source>
        <dbReference type="ARBA" id="ARBA00023002"/>
    </source>
</evidence>
<dbReference type="InterPro" id="IPR002347">
    <property type="entry name" value="SDR_fam"/>
</dbReference>
<proteinExistence type="inferred from homology"/>
<dbReference type="InterPro" id="IPR020904">
    <property type="entry name" value="Sc_DH/Rdtase_CS"/>
</dbReference>
<evidence type="ECO:0000313" key="4">
    <source>
        <dbReference type="Proteomes" id="UP000248021"/>
    </source>
</evidence>
<dbReference type="CDD" id="cd05233">
    <property type="entry name" value="SDR_c"/>
    <property type="match status" value="1"/>
</dbReference>
<dbReference type="Proteomes" id="UP000248021">
    <property type="component" value="Unassembled WGS sequence"/>
</dbReference>
<dbReference type="GO" id="GO:0048038">
    <property type="term" value="F:quinone binding"/>
    <property type="evidence" value="ECO:0007669"/>
    <property type="project" value="TreeGrafter"/>
</dbReference>
<keyword evidence="4" id="KW-1185">Reference proteome</keyword>
<sequence length="263" mass="27483">MLLDGQTAFITGGGGRLGRAIARSCQREGAAVVIADLNLAAAKAVAADLASSGRTAAVAGDVSRKDDVLRMVDEAEAALGLPDILINAHGIFPNIPVLEVEVDDWDRIFAINVRGTMLPVQTFAQRWIDRGVKGSIVNLSSGAATSARAGGAGYNGSKAAVSMMTEVMAIEFGPHGIRVNAVAPGLVMDEVWERDSGADLHPYAELMLRGTPLGRTGHPDDIAEAVTFLASSKASPWTTGSILKVTGGSHCGRTHMPLSRNMR</sequence>
<dbReference type="PRINTS" id="PR00081">
    <property type="entry name" value="GDHRDH"/>
</dbReference>
<gene>
    <name evidence="3" type="ORF">C7450_102278</name>
</gene>
<dbReference type="EMBL" id="QJJK01000002">
    <property type="protein sequence ID" value="PXW63363.1"/>
    <property type="molecule type" value="Genomic_DNA"/>
</dbReference>
<dbReference type="PANTHER" id="PTHR42760:SF133">
    <property type="entry name" value="3-OXOACYL-[ACYL-CARRIER-PROTEIN] REDUCTASE"/>
    <property type="match status" value="1"/>
</dbReference>
<dbReference type="NCBIfam" id="NF005559">
    <property type="entry name" value="PRK07231.1"/>
    <property type="match status" value="1"/>
</dbReference>
<comment type="caution">
    <text evidence="3">The sequence shown here is derived from an EMBL/GenBank/DDBJ whole genome shotgun (WGS) entry which is preliminary data.</text>
</comment>
<evidence type="ECO:0000256" key="1">
    <source>
        <dbReference type="ARBA" id="ARBA00006484"/>
    </source>
</evidence>
<organism evidence="3 4">
    <name type="scientific">Chelatococcus asaccharovorans</name>
    <dbReference type="NCBI Taxonomy" id="28210"/>
    <lineage>
        <taxon>Bacteria</taxon>
        <taxon>Pseudomonadati</taxon>
        <taxon>Pseudomonadota</taxon>
        <taxon>Alphaproteobacteria</taxon>
        <taxon>Hyphomicrobiales</taxon>
        <taxon>Chelatococcaceae</taxon>
        <taxon>Chelatococcus</taxon>
    </lineage>
</organism>
<dbReference type="FunFam" id="3.40.50.720:FF:000084">
    <property type="entry name" value="Short-chain dehydrogenase reductase"/>
    <property type="match status" value="1"/>
</dbReference>
<comment type="similarity">
    <text evidence="1">Belongs to the short-chain dehydrogenases/reductases (SDR) family.</text>
</comment>
<dbReference type="PRINTS" id="PR00080">
    <property type="entry name" value="SDRFAMILY"/>
</dbReference>
<dbReference type="InterPro" id="IPR036291">
    <property type="entry name" value="NAD(P)-bd_dom_sf"/>
</dbReference>
<dbReference type="Pfam" id="PF13561">
    <property type="entry name" value="adh_short_C2"/>
    <property type="match status" value="1"/>
</dbReference>
<dbReference type="OrthoDB" id="9780084at2"/>
<dbReference type="PANTHER" id="PTHR42760">
    <property type="entry name" value="SHORT-CHAIN DEHYDROGENASES/REDUCTASES FAMILY MEMBER"/>
    <property type="match status" value="1"/>
</dbReference>